<sequence length="197" mass="22643">MVMGVASLLPPLDALHGSWRWASPARQCAPNAMGASRKLQGEIDRVLKKVQEGVDVFDSIWNKVYDTANANQKEKFEADLKKDIKKLQHYRDQIKTWIQSSEIKDKKMEQEPSMDDIDEEEIDSPNKKKWSKGKQKEKVNNTVIFDQATYDKLLTKVPKYKKITPSVLSERLRINGSLALRAIKDLMERGLIRMVSI</sequence>
<dbReference type="FunFam" id="3.30.63.20:FF:000001">
    <property type="entry name" value="40S ribosomal protein S25"/>
    <property type="match status" value="1"/>
</dbReference>
<evidence type="ECO:0000313" key="7">
    <source>
        <dbReference type="Proteomes" id="UP000019116"/>
    </source>
</evidence>
<reference evidence="6" key="1">
    <citation type="submission" date="2018-08" db="EMBL/GenBank/DDBJ databases">
        <authorList>
            <person name="Rossello M."/>
        </authorList>
    </citation>
    <scope>NUCLEOTIDE SEQUENCE [LARGE SCALE GENOMIC DNA]</scope>
    <source>
        <strain evidence="6">cv. Chinese Spring</strain>
    </source>
</reference>
<evidence type="ECO:0000256" key="4">
    <source>
        <dbReference type="SAM" id="MobiDB-lite"/>
    </source>
</evidence>
<evidence type="ECO:0000256" key="2">
    <source>
        <dbReference type="ARBA" id="ARBA00022980"/>
    </source>
</evidence>
<organism evidence="6">
    <name type="scientific">Triticum aestivum</name>
    <name type="common">Wheat</name>
    <dbReference type="NCBI Taxonomy" id="4565"/>
    <lineage>
        <taxon>Eukaryota</taxon>
        <taxon>Viridiplantae</taxon>
        <taxon>Streptophyta</taxon>
        <taxon>Embryophyta</taxon>
        <taxon>Tracheophyta</taxon>
        <taxon>Spermatophyta</taxon>
        <taxon>Magnoliopsida</taxon>
        <taxon>Liliopsida</taxon>
        <taxon>Poales</taxon>
        <taxon>Poaceae</taxon>
        <taxon>BOP clade</taxon>
        <taxon>Pooideae</taxon>
        <taxon>Triticodae</taxon>
        <taxon>Triticeae</taxon>
        <taxon>Triticinae</taxon>
        <taxon>Triticum</taxon>
    </lineage>
</organism>
<dbReference type="PANTHER" id="PTHR12850">
    <property type="entry name" value="40S RIBOSOMAL PROTEIN S25"/>
    <property type="match status" value="1"/>
</dbReference>
<keyword evidence="3" id="KW-0687">Ribonucleoprotein</keyword>
<dbReference type="Gramene" id="TraesCS3B02G223500.1">
    <property type="protein sequence ID" value="TraesCS3B02G223500.1"/>
    <property type="gene ID" value="TraesCS3B02G223500"/>
</dbReference>
<dbReference type="HOGENOM" id="CLU_1386374_0_0_1"/>
<proteinExistence type="inferred from homology"/>
<dbReference type="Gramene" id="TraesCS3B03G0548900.1">
    <property type="protein sequence ID" value="TraesCS3B03G0548900.1.CDS"/>
    <property type="gene ID" value="TraesCS3B03G0548900"/>
</dbReference>
<dbReference type="Proteomes" id="UP000019116">
    <property type="component" value="Chromosome 3B"/>
</dbReference>
<dbReference type="Gene3D" id="3.30.63.20">
    <property type="match status" value="1"/>
</dbReference>
<dbReference type="AlphaFoldDB" id="A0A077S0A0"/>
<comment type="similarity">
    <text evidence="1">Belongs to the eukaryotic ribosomal protein eS25 family.</text>
</comment>
<dbReference type="STRING" id="4565.A0A077S0A0"/>
<dbReference type="InterPro" id="IPR007207">
    <property type="entry name" value="Not_N"/>
</dbReference>
<evidence type="ECO:0000256" key="3">
    <source>
        <dbReference type="ARBA" id="ARBA00023274"/>
    </source>
</evidence>
<dbReference type="OrthoDB" id="293823at2759"/>
<name>A0A077S0A0_WHEAT</name>
<protein>
    <recommendedName>
        <fullName evidence="5">CCR4-Not complex component Not N-terminal domain-containing protein</fullName>
    </recommendedName>
</protein>
<dbReference type="SMR" id="A0A077S0A0"/>
<feature type="compositionally biased region" description="Acidic residues" evidence="4">
    <location>
        <begin position="112"/>
        <end position="123"/>
    </location>
</feature>
<dbReference type="InterPro" id="IPR004977">
    <property type="entry name" value="Ribosomal_eS25"/>
</dbReference>
<feature type="domain" description="CCR4-Not complex component Not N-terminal" evidence="5">
    <location>
        <begin position="36"/>
        <end position="108"/>
    </location>
</feature>
<dbReference type="GO" id="GO:0003735">
    <property type="term" value="F:structural constituent of ribosome"/>
    <property type="evidence" value="ECO:0000318"/>
    <property type="project" value="GO_Central"/>
</dbReference>
<evidence type="ECO:0000256" key="1">
    <source>
        <dbReference type="ARBA" id="ARBA00009106"/>
    </source>
</evidence>
<dbReference type="Pfam" id="PF03297">
    <property type="entry name" value="Ribosomal_S25"/>
    <property type="match status" value="1"/>
</dbReference>
<evidence type="ECO:0000259" key="5">
    <source>
        <dbReference type="Pfam" id="PF04065"/>
    </source>
</evidence>
<dbReference type="GO" id="GO:0006355">
    <property type="term" value="P:regulation of DNA-templated transcription"/>
    <property type="evidence" value="ECO:0007669"/>
    <property type="project" value="InterPro"/>
</dbReference>
<accession>A0A077S0A0</accession>
<keyword evidence="7" id="KW-1185">Reference proteome</keyword>
<reference evidence="6" key="2">
    <citation type="submission" date="2018-10" db="UniProtKB">
        <authorList>
            <consortium name="EnsemblPlants"/>
        </authorList>
    </citation>
    <scope>IDENTIFICATION</scope>
</reference>
<dbReference type="EnsemblPlants" id="TraesCS3B02G223500.1">
    <property type="protein sequence ID" value="TraesCS3B02G223500.1"/>
    <property type="gene ID" value="TraesCS3B02G223500"/>
</dbReference>
<dbReference type="GO" id="GO:0022627">
    <property type="term" value="C:cytosolic small ribosomal subunit"/>
    <property type="evidence" value="ECO:0000318"/>
    <property type="project" value="GO_Central"/>
</dbReference>
<dbReference type="GO" id="GO:0005634">
    <property type="term" value="C:nucleus"/>
    <property type="evidence" value="ECO:0007669"/>
    <property type="project" value="InterPro"/>
</dbReference>
<evidence type="ECO:0000313" key="6">
    <source>
        <dbReference type="EnsemblPlants" id="TraesCS3B02G223500.1"/>
    </source>
</evidence>
<dbReference type="Pfam" id="PF04065">
    <property type="entry name" value="Not3"/>
    <property type="match status" value="1"/>
</dbReference>
<feature type="region of interest" description="Disordered" evidence="4">
    <location>
        <begin position="105"/>
        <end position="133"/>
    </location>
</feature>
<keyword evidence="2" id="KW-0689">Ribosomal protein</keyword>